<evidence type="ECO:0000259" key="2">
    <source>
        <dbReference type="Pfam" id="PF00248"/>
    </source>
</evidence>
<reference evidence="3" key="1">
    <citation type="journal article" date="2019" name="Environ. Microbiol.">
        <title>Fungal ecological strategies reflected in gene transcription - a case study of two litter decomposers.</title>
        <authorList>
            <person name="Barbi F."/>
            <person name="Kohler A."/>
            <person name="Barry K."/>
            <person name="Baskaran P."/>
            <person name="Daum C."/>
            <person name="Fauchery L."/>
            <person name="Ihrmark K."/>
            <person name="Kuo A."/>
            <person name="LaButti K."/>
            <person name="Lipzen A."/>
            <person name="Morin E."/>
            <person name="Grigoriev I.V."/>
            <person name="Henrissat B."/>
            <person name="Lindahl B."/>
            <person name="Martin F."/>
        </authorList>
    </citation>
    <scope>NUCLEOTIDE SEQUENCE</scope>
    <source>
        <strain evidence="3">JB14</strain>
    </source>
</reference>
<evidence type="ECO:0000313" key="4">
    <source>
        <dbReference type="Proteomes" id="UP000799118"/>
    </source>
</evidence>
<proteinExistence type="predicted"/>
<dbReference type="PANTHER" id="PTHR43625">
    <property type="entry name" value="AFLATOXIN B1 ALDEHYDE REDUCTASE"/>
    <property type="match status" value="1"/>
</dbReference>
<dbReference type="InterPro" id="IPR036812">
    <property type="entry name" value="NAD(P)_OxRdtase_dom_sf"/>
</dbReference>
<dbReference type="GO" id="GO:0016491">
    <property type="term" value="F:oxidoreductase activity"/>
    <property type="evidence" value="ECO:0007669"/>
    <property type="project" value="UniProtKB-KW"/>
</dbReference>
<gene>
    <name evidence="3" type="ORF">BT96DRAFT_1018775</name>
</gene>
<dbReference type="InterPro" id="IPR050791">
    <property type="entry name" value="Aldo-Keto_reductase"/>
</dbReference>
<feature type="domain" description="NADP-dependent oxidoreductase" evidence="2">
    <location>
        <begin position="36"/>
        <end position="192"/>
    </location>
</feature>
<evidence type="ECO:0000256" key="1">
    <source>
        <dbReference type="ARBA" id="ARBA00023002"/>
    </source>
</evidence>
<dbReference type="Gene3D" id="3.20.20.100">
    <property type="entry name" value="NADP-dependent oxidoreductase domain"/>
    <property type="match status" value="1"/>
</dbReference>
<sequence>MLRESKNEVVQKFERRRNVATQILVIAASSIASTSRKAYHLFPAIAAVEIEVSAWAYGEEQKAVISTATELGISVFAYSQLGNGFLTGTIRIFNYSAFPRVLIDVEGDHRARWNCFKEENFRANQAIVEGLKTIAEKSGITTAQLCLAWVASLGPTMIHLAGSSKAIRTLENLQAGEVQLTAEERKTIDEVLIAHPVSGERYFGGAANERLQLWG</sequence>
<name>A0A6A4HTE8_9AGAR</name>
<keyword evidence="1" id="KW-0560">Oxidoreductase</keyword>
<organism evidence="3 4">
    <name type="scientific">Gymnopus androsaceus JB14</name>
    <dbReference type="NCBI Taxonomy" id="1447944"/>
    <lineage>
        <taxon>Eukaryota</taxon>
        <taxon>Fungi</taxon>
        <taxon>Dikarya</taxon>
        <taxon>Basidiomycota</taxon>
        <taxon>Agaricomycotina</taxon>
        <taxon>Agaricomycetes</taxon>
        <taxon>Agaricomycetidae</taxon>
        <taxon>Agaricales</taxon>
        <taxon>Marasmiineae</taxon>
        <taxon>Omphalotaceae</taxon>
        <taxon>Gymnopus</taxon>
    </lineage>
</organism>
<dbReference type="OrthoDB" id="37537at2759"/>
<dbReference type="GO" id="GO:0005737">
    <property type="term" value="C:cytoplasm"/>
    <property type="evidence" value="ECO:0007669"/>
    <property type="project" value="TreeGrafter"/>
</dbReference>
<dbReference type="SUPFAM" id="SSF51430">
    <property type="entry name" value="NAD(P)-linked oxidoreductase"/>
    <property type="match status" value="1"/>
</dbReference>
<dbReference type="AlphaFoldDB" id="A0A6A4HTE8"/>
<dbReference type="Pfam" id="PF00248">
    <property type="entry name" value="Aldo_ket_red"/>
    <property type="match status" value="1"/>
</dbReference>
<dbReference type="EMBL" id="ML769455">
    <property type="protein sequence ID" value="KAE9400578.1"/>
    <property type="molecule type" value="Genomic_DNA"/>
</dbReference>
<protein>
    <submittedName>
        <fullName evidence="3">Aldo/keto reductase</fullName>
    </submittedName>
</protein>
<keyword evidence="4" id="KW-1185">Reference proteome</keyword>
<evidence type="ECO:0000313" key="3">
    <source>
        <dbReference type="EMBL" id="KAE9400578.1"/>
    </source>
</evidence>
<dbReference type="PANTHER" id="PTHR43625:SF40">
    <property type="entry name" value="ALDO-KETO REDUCTASE YAKC [NADP(+)]"/>
    <property type="match status" value="1"/>
</dbReference>
<dbReference type="Proteomes" id="UP000799118">
    <property type="component" value="Unassembled WGS sequence"/>
</dbReference>
<accession>A0A6A4HTE8</accession>
<dbReference type="InterPro" id="IPR023210">
    <property type="entry name" value="NADP_OxRdtase_dom"/>
</dbReference>